<evidence type="ECO:0000259" key="6">
    <source>
        <dbReference type="SMART" id="SM00928"/>
    </source>
</evidence>
<evidence type="ECO:0000313" key="8">
    <source>
        <dbReference type="Proteomes" id="UP000467327"/>
    </source>
</evidence>
<dbReference type="KEGG" id="maic:MAIC_47080"/>
<keyword evidence="5" id="KW-0411">Iron-sulfur</keyword>
<protein>
    <recommendedName>
        <fullName evidence="6">NADH-ubiquinone oxidoreductase 51kDa subunit iron-sulphur binding domain-containing protein</fullName>
    </recommendedName>
</protein>
<dbReference type="EMBL" id="AP022561">
    <property type="protein sequence ID" value="BBX09905.1"/>
    <property type="molecule type" value="Genomic_DNA"/>
</dbReference>
<keyword evidence="2" id="KW-0004">4Fe-4S</keyword>
<dbReference type="PANTHER" id="PTHR43578">
    <property type="entry name" value="NADH-QUINONE OXIDOREDUCTASE SUBUNIT F"/>
    <property type="match status" value="1"/>
</dbReference>
<dbReference type="Gene3D" id="3.10.20.600">
    <property type="match status" value="1"/>
</dbReference>
<dbReference type="Gene3D" id="3.40.50.11540">
    <property type="entry name" value="NADH-ubiquinone oxidoreductase 51kDa subunit"/>
    <property type="match status" value="1"/>
</dbReference>
<dbReference type="PANTHER" id="PTHR43578:SF3">
    <property type="entry name" value="NADH-QUINONE OXIDOREDUCTASE SUBUNIT F"/>
    <property type="match status" value="1"/>
</dbReference>
<dbReference type="AlphaFoldDB" id="A0AAD1HRW8"/>
<dbReference type="GO" id="GO:0051539">
    <property type="term" value="F:4 iron, 4 sulfur cluster binding"/>
    <property type="evidence" value="ECO:0007669"/>
    <property type="project" value="UniProtKB-KW"/>
</dbReference>
<organism evidence="7 8">
    <name type="scientific">Mycolicibacterium aichiense</name>
    <dbReference type="NCBI Taxonomy" id="1799"/>
    <lineage>
        <taxon>Bacteria</taxon>
        <taxon>Bacillati</taxon>
        <taxon>Actinomycetota</taxon>
        <taxon>Actinomycetes</taxon>
        <taxon>Mycobacteriales</taxon>
        <taxon>Mycobacteriaceae</taxon>
        <taxon>Mycolicibacterium</taxon>
    </lineage>
</organism>
<reference evidence="7 8" key="1">
    <citation type="journal article" date="2019" name="Emerg. Microbes Infect.">
        <title>Comprehensive subspecies identification of 175 nontuberculous mycobacteria species based on 7547 genomic profiles.</title>
        <authorList>
            <person name="Matsumoto Y."/>
            <person name="Kinjo T."/>
            <person name="Motooka D."/>
            <person name="Nabeya D."/>
            <person name="Jung N."/>
            <person name="Uechi K."/>
            <person name="Horii T."/>
            <person name="Iida T."/>
            <person name="Fujita J."/>
            <person name="Nakamura S."/>
        </authorList>
    </citation>
    <scope>NUCLEOTIDE SEQUENCE [LARGE SCALE GENOMIC DNA]</scope>
    <source>
        <strain evidence="7 8">JCM 6376</strain>
    </source>
</reference>
<dbReference type="RefSeq" id="WP_232077277.1">
    <property type="nucleotide sequence ID" value="NZ_AP022561.1"/>
</dbReference>
<evidence type="ECO:0000256" key="3">
    <source>
        <dbReference type="ARBA" id="ARBA00022723"/>
    </source>
</evidence>
<dbReference type="SUPFAM" id="SSF140490">
    <property type="entry name" value="Nqo1C-terminal domain-like"/>
    <property type="match status" value="1"/>
</dbReference>
<evidence type="ECO:0000256" key="4">
    <source>
        <dbReference type="ARBA" id="ARBA00023004"/>
    </source>
</evidence>
<comment type="similarity">
    <text evidence="1">Belongs to the complex I 51 kDa subunit family.</text>
</comment>
<evidence type="ECO:0000313" key="7">
    <source>
        <dbReference type="EMBL" id="BBX09905.1"/>
    </source>
</evidence>
<dbReference type="InterPro" id="IPR019575">
    <property type="entry name" value="Nuop51_4Fe4S-bd"/>
</dbReference>
<keyword evidence="4" id="KW-0408">Iron</keyword>
<evidence type="ECO:0000256" key="5">
    <source>
        <dbReference type="ARBA" id="ARBA00023014"/>
    </source>
</evidence>
<dbReference type="GO" id="GO:0046872">
    <property type="term" value="F:metal ion binding"/>
    <property type="evidence" value="ECO:0007669"/>
    <property type="project" value="UniProtKB-KW"/>
</dbReference>
<dbReference type="InterPro" id="IPR037207">
    <property type="entry name" value="Nuop51_4Fe4S-bd_sf"/>
</dbReference>
<dbReference type="Proteomes" id="UP000467327">
    <property type="component" value="Chromosome"/>
</dbReference>
<keyword evidence="8" id="KW-1185">Reference proteome</keyword>
<dbReference type="SUPFAM" id="SSF142019">
    <property type="entry name" value="Nqo1 FMN-binding domain-like"/>
    <property type="match status" value="1"/>
</dbReference>
<dbReference type="InterPro" id="IPR011538">
    <property type="entry name" value="Nuo51_FMN-bd"/>
</dbReference>
<evidence type="ECO:0000256" key="1">
    <source>
        <dbReference type="ARBA" id="ARBA00007523"/>
    </source>
</evidence>
<proteinExistence type="inferred from homology"/>
<dbReference type="SMART" id="SM00928">
    <property type="entry name" value="NADH_4Fe-4S"/>
    <property type="match status" value="1"/>
</dbReference>
<evidence type="ECO:0000256" key="2">
    <source>
        <dbReference type="ARBA" id="ARBA00022485"/>
    </source>
</evidence>
<dbReference type="SUPFAM" id="SSF142984">
    <property type="entry name" value="Nqo1 middle domain-like"/>
    <property type="match status" value="1"/>
</dbReference>
<gene>
    <name evidence="7" type="ORF">MAIC_47080</name>
</gene>
<dbReference type="InterPro" id="IPR037225">
    <property type="entry name" value="Nuo51_FMN-bd_sf"/>
</dbReference>
<dbReference type="Pfam" id="PF10589">
    <property type="entry name" value="NADH_4Fe-4S"/>
    <property type="match status" value="1"/>
</dbReference>
<keyword evidence="3" id="KW-0479">Metal-binding</keyword>
<sequence length="400" mass="41423">MRSAPRLLAAAGPTLAEHLDCFGAAPKISGSQLISRLTDAGLSGRGGAGFPTGRKLAAVAGADPVVVANGAEGEPLSRKDALLLTRAPHLVIDGLDIAAAAIGAHTGYLYVHSDAVASVRAALDERRSAGLDVELTVVEAPDTFVAGEESAAIRHIEGGPALPRDRTVPVAISGVRKRPTLVNNVETLAHLALIARHGAEWFRSIGDSTDPGTMLVTLSGALDGEGVVEVPTGVPLMDLIDTRAVSAVLVGGYHGSWLPAETFAGIRLSRSGLQSLGASPGAGIVHALGVTECGLVRTAEIAGYLADESARQCGPCRNGLPRLSELIDELAYGRASDHLVKEIRRITRLVDGRGACRHPDGTARMVRSALRAFAADIEQHRLGRCNSVVPAAPVSKMPIA</sequence>
<name>A0AAD1HRW8_9MYCO</name>
<accession>A0AAD1HRW8</accession>
<feature type="domain" description="NADH-ubiquinone oxidoreductase 51kDa subunit iron-sulphur binding" evidence="6">
    <location>
        <begin position="295"/>
        <end position="340"/>
    </location>
</feature>
<dbReference type="Pfam" id="PF01512">
    <property type="entry name" value="Complex1_51K"/>
    <property type="match status" value="1"/>
</dbReference>
<dbReference type="Gene3D" id="1.20.1440.230">
    <property type="entry name" value="NADH-ubiquinone oxidoreductase 51kDa subunit, iron-sulphur binding domain"/>
    <property type="match status" value="1"/>
</dbReference>